<evidence type="ECO:0008006" key="2">
    <source>
        <dbReference type="Google" id="ProtNLM"/>
    </source>
</evidence>
<organism evidence="1">
    <name type="scientific">marine sediment metagenome</name>
    <dbReference type="NCBI Taxonomy" id="412755"/>
    <lineage>
        <taxon>unclassified sequences</taxon>
        <taxon>metagenomes</taxon>
        <taxon>ecological metagenomes</taxon>
    </lineage>
</organism>
<dbReference type="AlphaFoldDB" id="X1BJ26"/>
<comment type="caution">
    <text evidence="1">The sequence shown here is derived from an EMBL/GenBank/DDBJ whole genome shotgun (WGS) entry which is preliminary data.</text>
</comment>
<protein>
    <recommendedName>
        <fullName evidence="2">Antitoxin VbhA domain-containing protein</fullName>
    </recommendedName>
</protein>
<accession>X1BJ26</accession>
<gene>
    <name evidence="1" type="ORF">S01H4_23875</name>
</gene>
<evidence type="ECO:0000313" key="1">
    <source>
        <dbReference type="EMBL" id="GAG81227.1"/>
    </source>
</evidence>
<proteinExistence type="predicted"/>
<sequence length="55" mass="6259">MSVLNALLKKTHSLEDALYHLGSMVRDYVNGEVSMNELETEAERARKLSGYDDEE</sequence>
<name>X1BJ26_9ZZZZ</name>
<reference evidence="1" key="1">
    <citation type="journal article" date="2014" name="Front. Microbiol.">
        <title>High frequency of phylogenetically diverse reductive dehalogenase-homologous genes in deep subseafloor sedimentary metagenomes.</title>
        <authorList>
            <person name="Kawai M."/>
            <person name="Futagami T."/>
            <person name="Toyoda A."/>
            <person name="Takaki Y."/>
            <person name="Nishi S."/>
            <person name="Hori S."/>
            <person name="Arai W."/>
            <person name="Tsubouchi T."/>
            <person name="Morono Y."/>
            <person name="Uchiyama I."/>
            <person name="Ito T."/>
            <person name="Fujiyama A."/>
            <person name="Inagaki F."/>
            <person name="Takami H."/>
        </authorList>
    </citation>
    <scope>NUCLEOTIDE SEQUENCE</scope>
    <source>
        <strain evidence="1">Expedition CK06-06</strain>
    </source>
</reference>
<dbReference type="EMBL" id="BART01011137">
    <property type="protein sequence ID" value="GAG81227.1"/>
    <property type="molecule type" value="Genomic_DNA"/>
</dbReference>